<keyword evidence="4" id="KW-1185">Reference proteome</keyword>
<dbReference type="InterPro" id="IPR004682">
    <property type="entry name" value="TRAP_DctP"/>
</dbReference>
<dbReference type="CDD" id="cd13671">
    <property type="entry name" value="PBP2_TRAP_SBP_like_3"/>
    <property type="match status" value="1"/>
</dbReference>
<keyword evidence="2" id="KW-1133">Transmembrane helix</keyword>
<dbReference type="Proteomes" id="UP000322699">
    <property type="component" value="Unassembled WGS sequence"/>
</dbReference>
<reference evidence="3 4" key="1">
    <citation type="submission" date="2019-08" db="EMBL/GenBank/DDBJ databases">
        <title>Deep-cultivation of Planctomycetes and their phenomic and genomic characterization uncovers novel biology.</title>
        <authorList>
            <person name="Wiegand S."/>
            <person name="Jogler M."/>
            <person name="Boedeker C."/>
            <person name="Pinto D."/>
            <person name="Vollmers J."/>
            <person name="Rivas-Marin E."/>
            <person name="Kohn T."/>
            <person name="Peeters S.H."/>
            <person name="Heuer A."/>
            <person name="Rast P."/>
            <person name="Oberbeckmann S."/>
            <person name="Bunk B."/>
            <person name="Jeske O."/>
            <person name="Meyerdierks A."/>
            <person name="Storesund J.E."/>
            <person name="Kallscheuer N."/>
            <person name="Luecker S."/>
            <person name="Lage O.M."/>
            <person name="Pohl T."/>
            <person name="Merkel B.J."/>
            <person name="Hornburger P."/>
            <person name="Mueller R.-W."/>
            <person name="Bruemmer F."/>
            <person name="Labrenz M."/>
            <person name="Spormann A.M."/>
            <person name="Op Den Camp H."/>
            <person name="Overmann J."/>
            <person name="Amann R."/>
            <person name="Jetten M.S.M."/>
            <person name="Mascher T."/>
            <person name="Medema M.H."/>
            <person name="Devos D.P."/>
            <person name="Kaster A.-K."/>
            <person name="Ovreas L."/>
            <person name="Rohde M."/>
            <person name="Galperin M.Y."/>
            <person name="Jogler C."/>
        </authorList>
    </citation>
    <scope>NUCLEOTIDE SEQUENCE [LARGE SCALE GENOMIC DNA]</scope>
    <source>
        <strain evidence="3 4">LF1</strain>
    </source>
</reference>
<dbReference type="GO" id="GO:0055085">
    <property type="term" value="P:transmembrane transport"/>
    <property type="evidence" value="ECO:0007669"/>
    <property type="project" value="InterPro"/>
</dbReference>
<evidence type="ECO:0000313" key="4">
    <source>
        <dbReference type="Proteomes" id="UP000322699"/>
    </source>
</evidence>
<keyword evidence="2" id="KW-0812">Transmembrane</keyword>
<dbReference type="InterPro" id="IPR038404">
    <property type="entry name" value="TRAP_DctP_sf"/>
</dbReference>
<name>A0A5B1CM34_9BACT</name>
<dbReference type="RefSeq" id="WP_235033380.1">
    <property type="nucleotide sequence ID" value="NZ_LWSK01000074.1"/>
</dbReference>
<dbReference type="NCBIfam" id="TIGR00787">
    <property type="entry name" value="dctP"/>
    <property type="match status" value="1"/>
</dbReference>
<dbReference type="GO" id="GO:0030246">
    <property type="term" value="F:carbohydrate binding"/>
    <property type="evidence" value="ECO:0007669"/>
    <property type="project" value="TreeGrafter"/>
</dbReference>
<dbReference type="NCBIfam" id="NF037995">
    <property type="entry name" value="TRAP_S1"/>
    <property type="match status" value="1"/>
</dbReference>
<gene>
    <name evidence="3" type="primary">yiaO</name>
    <name evidence="3" type="ORF">LF1_38880</name>
</gene>
<protein>
    <submittedName>
        <fullName evidence="3">2,3-diketo-L-gulonate-binding periplasmic protein YiaO</fullName>
    </submittedName>
</protein>
<comment type="caution">
    <text evidence="3">The sequence shown here is derived from an EMBL/GenBank/DDBJ whole genome shotgun (WGS) entry which is preliminary data.</text>
</comment>
<dbReference type="SUPFAM" id="SSF53850">
    <property type="entry name" value="Periplasmic binding protein-like II"/>
    <property type="match status" value="1"/>
</dbReference>
<evidence type="ECO:0000313" key="3">
    <source>
        <dbReference type="EMBL" id="KAA1261341.1"/>
    </source>
</evidence>
<dbReference type="AlphaFoldDB" id="A0A5B1CM34"/>
<dbReference type="Pfam" id="PF03480">
    <property type="entry name" value="DctP"/>
    <property type="match status" value="1"/>
</dbReference>
<dbReference type="PANTHER" id="PTHR33376:SF2">
    <property type="entry name" value="DICARBOXYLATE-BINDING PERIPLASMIC PROTEIN"/>
    <property type="match status" value="1"/>
</dbReference>
<accession>A0A5B1CM34</accession>
<feature type="transmembrane region" description="Helical" evidence="2">
    <location>
        <begin position="20"/>
        <end position="40"/>
    </location>
</feature>
<proteinExistence type="predicted"/>
<evidence type="ECO:0000256" key="1">
    <source>
        <dbReference type="ARBA" id="ARBA00022729"/>
    </source>
</evidence>
<keyword evidence="1" id="KW-0732">Signal</keyword>
<sequence>MEETSNDKETSGSIGKSLSMFIAGLLIGGLVATVGFSLFLRSQKNQAASGGGGANQLVLKLGHGLDTGHPVHLAMEKMKQRLEELSGGSVSMDIYPSSVLGSETQCIEQLQNGSLAMTKTSAAAMENFIPSMSVFSYPYVFRDGEHYWSVIGGEIGKTLLQDGEKKFLRGLCYYDAGSRNFYTKNDPIRTPDDLKGMKIRVMNSATAIEMVKAMGGAPTPIAWGELYSALAQGTVDGAENNLPSFSTNKHYEVCKHFSLNGHTRVPDMLLISTKVWNNLDPKVQQWLQQAATESSVYQRKLWAEMTATAMEQAKAEGVTIYEVDTEAFTSKVAPMLENAENPIVRDLIKQISEVK</sequence>
<dbReference type="InterPro" id="IPR018389">
    <property type="entry name" value="DctP_fam"/>
</dbReference>
<dbReference type="GO" id="GO:0030288">
    <property type="term" value="C:outer membrane-bounded periplasmic space"/>
    <property type="evidence" value="ECO:0007669"/>
    <property type="project" value="InterPro"/>
</dbReference>
<dbReference type="PANTHER" id="PTHR33376">
    <property type="match status" value="1"/>
</dbReference>
<dbReference type="PIRSF" id="PIRSF006470">
    <property type="entry name" value="DctB"/>
    <property type="match status" value="1"/>
</dbReference>
<dbReference type="Gene3D" id="3.40.190.170">
    <property type="entry name" value="Bacterial extracellular solute-binding protein, family 7"/>
    <property type="match status" value="1"/>
</dbReference>
<organism evidence="3 4">
    <name type="scientific">Rubripirellula obstinata</name>
    <dbReference type="NCBI Taxonomy" id="406547"/>
    <lineage>
        <taxon>Bacteria</taxon>
        <taxon>Pseudomonadati</taxon>
        <taxon>Planctomycetota</taxon>
        <taxon>Planctomycetia</taxon>
        <taxon>Pirellulales</taxon>
        <taxon>Pirellulaceae</taxon>
        <taxon>Rubripirellula</taxon>
    </lineage>
</organism>
<keyword evidence="2" id="KW-0472">Membrane</keyword>
<evidence type="ECO:0000256" key="2">
    <source>
        <dbReference type="SAM" id="Phobius"/>
    </source>
</evidence>
<dbReference type="EMBL" id="VRLW01000001">
    <property type="protein sequence ID" value="KAA1261341.1"/>
    <property type="molecule type" value="Genomic_DNA"/>
</dbReference>